<dbReference type="PROSITE" id="PS50977">
    <property type="entry name" value="HTH_TETR_2"/>
    <property type="match status" value="1"/>
</dbReference>
<gene>
    <name evidence="6" type="ORF">C6P64_16150</name>
</gene>
<organism evidence="6 7">
    <name type="scientific">Malikia granosa</name>
    <dbReference type="NCBI Taxonomy" id="263067"/>
    <lineage>
        <taxon>Bacteria</taxon>
        <taxon>Pseudomonadati</taxon>
        <taxon>Pseudomonadota</taxon>
        <taxon>Betaproteobacteria</taxon>
        <taxon>Burkholderiales</taxon>
        <taxon>Comamonadaceae</taxon>
        <taxon>Malikia</taxon>
    </lineage>
</organism>
<dbReference type="Pfam" id="PF00440">
    <property type="entry name" value="TetR_N"/>
    <property type="match status" value="1"/>
</dbReference>
<dbReference type="GO" id="GO:0000976">
    <property type="term" value="F:transcription cis-regulatory region binding"/>
    <property type="evidence" value="ECO:0007669"/>
    <property type="project" value="TreeGrafter"/>
</dbReference>
<keyword evidence="3" id="KW-0804">Transcription</keyword>
<evidence type="ECO:0000313" key="7">
    <source>
        <dbReference type="Proteomes" id="UP000238589"/>
    </source>
</evidence>
<dbReference type="RefSeq" id="WP_105749572.1">
    <property type="nucleotide sequence ID" value="NZ_PVLQ01000092.1"/>
</dbReference>
<dbReference type="InterPro" id="IPR009057">
    <property type="entry name" value="Homeodomain-like_sf"/>
</dbReference>
<dbReference type="AlphaFoldDB" id="A0A2S9K0Y8"/>
<dbReference type="Proteomes" id="UP000238589">
    <property type="component" value="Unassembled WGS sequence"/>
</dbReference>
<sequence length="184" mass="20025">MPNSSQRSSGKQRLIEAAAEIVSTQGVQQLTLEGVAAAAGITKGGLIYHFKTKDDLLAALVQSMIDEWDQRTRAKASESGSNSSAMLLALINDTFDMQPSEKQLMRNLLAAASSYPHLLGPVRELYDRTYRDFAGSSAQTGIALVITAAIDGISLLELLDFHHFSEDQRKAMRKALQTLAKDLT</sequence>
<dbReference type="InterPro" id="IPR041479">
    <property type="entry name" value="TetR_CgmR_C"/>
</dbReference>
<reference evidence="6 7" key="1">
    <citation type="submission" date="2018-03" db="EMBL/GenBank/DDBJ databases">
        <title>Comparative genomics illustrates the genes involved in a hyperalkaliphilic mechanisms of Serpentinomonas isolated from highly-alkaline calcium-rich serpentinized springs.</title>
        <authorList>
            <person name="Suzuki S."/>
            <person name="Ishii S."/>
            <person name="Walworth N."/>
            <person name="Bird L."/>
            <person name="Kuenen J.G."/>
            <person name="Nealson K.H."/>
        </authorList>
    </citation>
    <scope>NUCLEOTIDE SEQUENCE [LARGE SCALE GENOMIC DNA]</scope>
    <source>
        <strain evidence="6 7">P1</strain>
    </source>
</reference>
<evidence type="ECO:0000256" key="2">
    <source>
        <dbReference type="ARBA" id="ARBA00023125"/>
    </source>
</evidence>
<evidence type="ECO:0000256" key="1">
    <source>
        <dbReference type="ARBA" id="ARBA00023015"/>
    </source>
</evidence>
<dbReference type="GO" id="GO:0003700">
    <property type="term" value="F:DNA-binding transcription factor activity"/>
    <property type="evidence" value="ECO:0007669"/>
    <property type="project" value="TreeGrafter"/>
</dbReference>
<proteinExistence type="predicted"/>
<keyword evidence="2 4" id="KW-0238">DNA-binding</keyword>
<dbReference type="PANTHER" id="PTHR30055:SF234">
    <property type="entry name" value="HTH-TYPE TRANSCRIPTIONAL REGULATOR BETI"/>
    <property type="match status" value="1"/>
</dbReference>
<feature type="domain" description="HTH tetR-type" evidence="5">
    <location>
        <begin position="8"/>
        <end position="68"/>
    </location>
</feature>
<feature type="DNA-binding region" description="H-T-H motif" evidence="4">
    <location>
        <begin position="31"/>
        <end position="50"/>
    </location>
</feature>
<dbReference type="InterPro" id="IPR050109">
    <property type="entry name" value="HTH-type_TetR-like_transc_reg"/>
</dbReference>
<protein>
    <submittedName>
        <fullName evidence="6">TetR/AcrR family transcriptional regulator</fullName>
    </submittedName>
</protein>
<dbReference type="EMBL" id="PVLQ01000092">
    <property type="protein sequence ID" value="PRD64106.1"/>
    <property type="molecule type" value="Genomic_DNA"/>
</dbReference>
<comment type="caution">
    <text evidence="6">The sequence shown here is derived from an EMBL/GenBank/DDBJ whole genome shotgun (WGS) entry which is preliminary data.</text>
</comment>
<evidence type="ECO:0000313" key="6">
    <source>
        <dbReference type="EMBL" id="PRD64106.1"/>
    </source>
</evidence>
<evidence type="ECO:0000259" key="5">
    <source>
        <dbReference type="PROSITE" id="PS50977"/>
    </source>
</evidence>
<evidence type="ECO:0000256" key="4">
    <source>
        <dbReference type="PROSITE-ProRule" id="PRU00335"/>
    </source>
</evidence>
<name>A0A2S9K0Y8_9BURK</name>
<evidence type="ECO:0000256" key="3">
    <source>
        <dbReference type="ARBA" id="ARBA00023163"/>
    </source>
</evidence>
<dbReference type="InterPro" id="IPR001647">
    <property type="entry name" value="HTH_TetR"/>
</dbReference>
<dbReference type="PRINTS" id="PR00455">
    <property type="entry name" value="HTHTETR"/>
</dbReference>
<dbReference type="PANTHER" id="PTHR30055">
    <property type="entry name" value="HTH-TYPE TRANSCRIPTIONAL REGULATOR RUTR"/>
    <property type="match status" value="1"/>
</dbReference>
<keyword evidence="7" id="KW-1185">Reference proteome</keyword>
<dbReference type="SUPFAM" id="SSF46689">
    <property type="entry name" value="Homeodomain-like"/>
    <property type="match status" value="1"/>
</dbReference>
<keyword evidence="1" id="KW-0805">Transcription regulation</keyword>
<dbReference type="Gene3D" id="1.10.357.10">
    <property type="entry name" value="Tetracycline Repressor, domain 2"/>
    <property type="match status" value="1"/>
</dbReference>
<dbReference type="OrthoDB" id="9809772at2"/>
<accession>A0A2S9K0Y8</accession>
<dbReference type="Pfam" id="PF17937">
    <property type="entry name" value="TetR_C_28"/>
    <property type="match status" value="1"/>
</dbReference>